<evidence type="ECO:0000313" key="3">
    <source>
        <dbReference type="Proteomes" id="UP001140949"/>
    </source>
</evidence>
<name>A0AAX6DQV5_IRIPA</name>
<organism evidence="2 3">
    <name type="scientific">Iris pallida</name>
    <name type="common">Sweet iris</name>
    <dbReference type="NCBI Taxonomy" id="29817"/>
    <lineage>
        <taxon>Eukaryota</taxon>
        <taxon>Viridiplantae</taxon>
        <taxon>Streptophyta</taxon>
        <taxon>Embryophyta</taxon>
        <taxon>Tracheophyta</taxon>
        <taxon>Spermatophyta</taxon>
        <taxon>Magnoliopsida</taxon>
        <taxon>Liliopsida</taxon>
        <taxon>Asparagales</taxon>
        <taxon>Iridaceae</taxon>
        <taxon>Iridoideae</taxon>
        <taxon>Irideae</taxon>
        <taxon>Iris</taxon>
    </lineage>
</organism>
<dbReference type="GO" id="GO:0004571">
    <property type="term" value="F:mannosyl-oligosaccharide 1,2-alpha-mannosidase activity"/>
    <property type="evidence" value="ECO:0007669"/>
    <property type="project" value="InterPro"/>
</dbReference>
<gene>
    <name evidence="2" type="ORF">M6B38_233790</name>
</gene>
<keyword evidence="3" id="KW-1185">Reference proteome</keyword>
<dbReference type="GO" id="GO:0005509">
    <property type="term" value="F:calcium ion binding"/>
    <property type="evidence" value="ECO:0007669"/>
    <property type="project" value="InterPro"/>
</dbReference>
<sequence>MNQDEDKTKGKDLSDIDPINNQRREKMKDVMLHVWNSYEKYAWGQDNFRFVLI</sequence>
<feature type="region of interest" description="Disordered" evidence="1">
    <location>
        <begin position="1"/>
        <end position="20"/>
    </location>
</feature>
<accession>A0AAX6DQV5</accession>
<dbReference type="Proteomes" id="UP001140949">
    <property type="component" value="Unassembled WGS sequence"/>
</dbReference>
<dbReference type="InterPro" id="IPR012341">
    <property type="entry name" value="6hp_glycosidase-like_sf"/>
</dbReference>
<reference evidence="2" key="2">
    <citation type="submission" date="2023-04" db="EMBL/GenBank/DDBJ databases">
        <authorList>
            <person name="Bruccoleri R.E."/>
            <person name="Oakeley E.J."/>
            <person name="Faust A.-M."/>
            <person name="Dessus-Babus S."/>
            <person name="Altorfer M."/>
            <person name="Burckhardt D."/>
            <person name="Oertli M."/>
            <person name="Naumann U."/>
            <person name="Petersen F."/>
            <person name="Wong J."/>
        </authorList>
    </citation>
    <scope>NUCLEOTIDE SEQUENCE</scope>
    <source>
        <strain evidence="2">GSM-AAB239-AS_SAM_17_03QT</strain>
        <tissue evidence="2">Leaf</tissue>
    </source>
</reference>
<evidence type="ECO:0000256" key="1">
    <source>
        <dbReference type="SAM" id="MobiDB-lite"/>
    </source>
</evidence>
<evidence type="ECO:0000313" key="2">
    <source>
        <dbReference type="EMBL" id="KAJ6794086.1"/>
    </source>
</evidence>
<dbReference type="GO" id="GO:0005975">
    <property type="term" value="P:carbohydrate metabolic process"/>
    <property type="evidence" value="ECO:0007669"/>
    <property type="project" value="InterPro"/>
</dbReference>
<comment type="caution">
    <text evidence="2">The sequence shown here is derived from an EMBL/GenBank/DDBJ whole genome shotgun (WGS) entry which is preliminary data.</text>
</comment>
<dbReference type="SUPFAM" id="SSF48225">
    <property type="entry name" value="Seven-hairpin glycosidases"/>
    <property type="match status" value="1"/>
</dbReference>
<dbReference type="Gene3D" id="1.50.10.10">
    <property type="match status" value="1"/>
</dbReference>
<dbReference type="GO" id="GO:0016020">
    <property type="term" value="C:membrane"/>
    <property type="evidence" value="ECO:0007669"/>
    <property type="project" value="InterPro"/>
</dbReference>
<reference evidence="2" key="1">
    <citation type="journal article" date="2023" name="GigaByte">
        <title>Genome assembly of the bearded iris, Iris pallida Lam.</title>
        <authorList>
            <person name="Bruccoleri R.E."/>
            <person name="Oakeley E.J."/>
            <person name="Faust A.M.E."/>
            <person name="Altorfer M."/>
            <person name="Dessus-Babus S."/>
            <person name="Burckhardt D."/>
            <person name="Oertli M."/>
            <person name="Naumann U."/>
            <person name="Petersen F."/>
            <person name="Wong J."/>
        </authorList>
    </citation>
    <scope>NUCLEOTIDE SEQUENCE</scope>
    <source>
        <strain evidence="2">GSM-AAB239-AS_SAM_17_03QT</strain>
    </source>
</reference>
<dbReference type="InterPro" id="IPR036026">
    <property type="entry name" value="Seven-hairpin_glycosidases"/>
</dbReference>
<dbReference type="AlphaFoldDB" id="A0AAX6DQV5"/>
<proteinExistence type="predicted"/>
<feature type="compositionally biased region" description="Basic and acidic residues" evidence="1">
    <location>
        <begin position="1"/>
        <end position="14"/>
    </location>
</feature>
<protein>
    <submittedName>
        <fullName evidence="2">Mannosyl-oligosaccharide 1,2-alpha-mannosidase MNS1-like</fullName>
    </submittedName>
</protein>
<dbReference type="EMBL" id="JANAVB010042514">
    <property type="protein sequence ID" value="KAJ6794086.1"/>
    <property type="molecule type" value="Genomic_DNA"/>
</dbReference>